<evidence type="ECO:0000313" key="2">
    <source>
        <dbReference type="EMBL" id="KAF0522012.1"/>
    </source>
</evidence>
<keyword evidence="3" id="KW-1185">Reference proteome</keyword>
<protein>
    <submittedName>
        <fullName evidence="2">Uncharacterized protein</fullName>
    </submittedName>
</protein>
<feature type="transmembrane region" description="Helical" evidence="1">
    <location>
        <begin position="42"/>
        <end position="65"/>
    </location>
</feature>
<dbReference type="Proteomes" id="UP000439903">
    <property type="component" value="Unassembled WGS sequence"/>
</dbReference>
<name>A0A8H4END9_GIGMA</name>
<accession>A0A8H4END9</accession>
<dbReference type="AlphaFoldDB" id="A0A8H4END9"/>
<proteinExistence type="predicted"/>
<reference evidence="2 3" key="1">
    <citation type="journal article" date="2019" name="Environ. Microbiol.">
        <title>At the nexus of three kingdoms: the genome of the mycorrhizal fungus Gigaspora margarita provides insights into plant, endobacterial and fungal interactions.</title>
        <authorList>
            <person name="Venice F."/>
            <person name="Ghignone S."/>
            <person name="Salvioli di Fossalunga A."/>
            <person name="Amselem J."/>
            <person name="Novero M."/>
            <person name="Xianan X."/>
            <person name="Sedzielewska Toro K."/>
            <person name="Morin E."/>
            <person name="Lipzen A."/>
            <person name="Grigoriev I.V."/>
            <person name="Henrissat B."/>
            <person name="Martin F.M."/>
            <person name="Bonfante P."/>
        </authorList>
    </citation>
    <scope>NUCLEOTIDE SEQUENCE [LARGE SCALE GENOMIC DNA]</scope>
    <source>
        <strain evidence="2 3">BEG34</strain>
    </source>
</reference>
<organism evidence="2 3">
    <name type="scientific">Gigaspora margarita</name>
    <dbReference type="NCBI Taxonomy" id="4874"/>
    <lineage>
        <taxon>Eukaryota</taxon>
        <taxon>Fungi</taxon>
        <taxon>Fungi incertae sedis</taxon>
        <taxon>Mucoromycota</taxon>
        <taxon>Glomeromycotina</taxon>
        <taxon>Glomeromycetes</taxon>
        <taxon>Diversisporales</taxon>
        <taxon>Gigasporaceae</taxon>
        <taxon>Gigaspora</taxon>
    </lineage>
</organism>
<dbReference type="EMBL" id="WTPW01000330">
    <property type="protein sequence ID" value="KAF0522012.1"/>
    <property type="molecule type" value="Genomic_DNA"/>
</dbReference>
<comment type="caution">
    <text evidence="2">The sequence shown here is derived from an EMBL/GenBank/DDBJ whole genome shotgun (WGS) entry which is preliminary data.</text>
</comment>
<keyword evidence="1" id="KW-1133">Transmembrane helix</keyword>
<evidence type="ECO:0000313" key="3">
    <source>
        <dbReference type="Proteomes" id="UP000439903"/>
    </source>
</evidence>
<keyword evidence="1" id="KW-0812">Transmembrane</keyword>
<sequence length="155" mass="17256">MAIIFIKKNFLHSLLFLVKYFKKAKFAVGKNKMKKKVQLSGILLISAGFMIMIYFILVGATLISYNIRQVKAHASNNRERNIVFIYHQAIIEKAQNPIIIGDLSPEPFSDGNNGLSISPGEDITTKIGQVSGTGNSFFKLSKDASLPLFMDVNDE</sequence>
<gene>
    <name evidence="2" type="ORF">F8M41_015612</name>
</gene>
<evidence type="ECO:0000256" key="1">
    <source>
        <dbReference type="SAM" id="Phobius"/>
    </source>
</evidence>
<keyword evidence="1" id="KW-0472">Membrane</keyword>